<dbReference type="EMBL" id="JACWZY010000062">
    <property type="protein sequence ID" value="MBD2705611.1"/>
    <property type="molecule type" value="Genomic_DNA"/>
</dbReference>
<evidence type="ECO:0000313" key="2">
    <source>
        <dbReference type="Proteomes" id="UP000598820"/>
    </source>
</evidence>
<dbReference type="AlphaFoldDB" id="A0A927AWE9"/>
<proteinExistence type="predicted"/>
<comment type="caution">
    <text evidence="1">The sequence shown here is derived from an EMBL/GenBank/DDBJ whole genome shotgun (WGS) entry which is preliminary data.</text>
</comment>
<keyword evidence="2" id="KW-1185">Reference proteome</keyword>
<evidence type="ECO:0000313" key="1">
    <source>
        <dbReference type="EMBL" id="MBD2705611.1"/>
    </source>
</evidence>
<sequence>MADKKLQAGDLDRKIKLFHRNDVRDNHGVKTSIDNEPYAEVWAKKADKSGSEKEEAGVKTQAVATTEFTIRYRDDVKKTDVIECKGIRYDVQSVGEGEGRLQWTVITTKTRD</sequence>
<reference evidence="1" key="1">
    <citation type="submission" date="2020-09" db="EMBL/GenBank/DDBJ databases">
        <authorList>
            <person name="Kim M.K."/>
        </authorList>
    </citation>
    <scope>NUCLEOTIDE SEQUENCE</scope>
    <source>
        <strain evidence="1">BT702</strain>
    </source>
</reference>
<accession>A0A927AWE9</accession>
<gene>
    <name evidence="1" type="ORF">IC229_33695</name>
</gene>
<dbReference type="InterPro" id="IPR038666">
    <property type="entry name" value="SSP1_head-tail_sf"/>
</dbReference>
<dbReference type="Gene3D" id="2.40.10.270">
    <property type="entry name" value="Bacteriophage SPP1 head-tail adaptor protein"/>
    <property type="match status" value="1"/>
</dbReference>
<protein>
    <submittedName>
        <fullName evidence="1">Phage head closure protein</fullName>
    </submittedName>
</protein>
<dbReference type="Proteomes" id="UP000598820">
    <property type="component" value="Unassembled WGS sequence"/>
</dbReference>
<dbReference type="Pfam" id="PF05521">
    <property type="entry name" value="Phage_HCP"/>
    <property type="match status" value="1"/>
</dbReference>
<dbReference type="InterPro" id="IPR008767">
    <property type="entry name" value="Phage_SPP1_head-tail_adaptor"/>
</dbReference>
<name>A0A927AWE9_9BACT</name>
<dbReference type="RefSeq" id="WP_190893220.1">
    <property type="nucleotide sequence ID" value="NZ_JACWZY010000062.1"/>
</dbReference>
<dbReference type="NCBIfam" id="TIGR01563">
    <property type="entry name" value="gp16_SPP1"/>
    <property type="match status" value="1"/>
</dbReference>
<organism evidence="1 2">
    <name type="scientific">Spirosoma profusum</name>
    <dbReference type="NCBI Taxonomy" id="2771354"/>
    <lineage>
        <taxon>Bacteria</taxon>
        <taxon>Pseudomonadati</taxon>
        <taxon>Bacteroidota</taxon>
        <taxon>Cytophagia</taxon>
        <taxon>Cytophagales</taxon>
        <taxon>Cytophagaceae</taxon>
        <taxon>Spirosoma</taxon>
    </lineage>
</organism>